<comment type="cofactor">
    <cofactor evidence="1">
        <name>Mg(2+)</name>
        <dbReference type="ChEBI" id="CHEBI:18420"/>
    </cofactor>
</comment>
<evidence type="ECO:0000313" key="7">
    <source>
        <dbReference type="EMBL" id="HIX62619.1"/>
    </source>
</evidence>
<dbReference type="EC" id="2.7.7.65" evidence="2"/>
<evidence type="ECO:0000259" key="6">
    <source>
        <dbReference type="PROSITE" id="PS50887"/>
    </source>
</evidence>
<feature type="transmembrane region" description="Helical" evidence="5">
    <location>
        <begin position="321"/>
        <end position="342"/>
    </location>
</feature>
<dbReference type="SMART" id="SM00267">
    <property type="entry name" value="GGDEF"/>
    <property type="match status" value="1"/>
</dbReference>
<dbReference type="Proteomes" id="UP000824248">
    <property type="component" value="Unassembled WGS sequence"/>
</dbReference>
<dbReference type="GO" id="GO:0052621">
    <property type="term" value="F:diguanylate cyclase activity"/>
    <property type="evidence" value="ECO:0007669"/>
    <property type="project" value="UniProtKB-EC"/>
</dbReference>
<dbReference type="CDD" id="cd01949">
    <property type="entry name" value="GGDEF"/>
    <property type="match status" value="1"/>
</dbReference>
<dbReference type="NCBIfam" id="TIGR00254">
    <property type="entry name" value="GGDEF"/>
    <property type="match status" value="1"/>
</dbReference>
<reference evidence="7" key="1">
    <citation type="journal article" date="2021" name="PeerJ">
        <title>Extensive microbial diversity within the chicken gut microbiome revealed by metagenomics and culture.</title>
        <authorList>
            <person name="Gilroy R."/>
            <person name="Ravi A."/>
            <person name="Getino M."/>
            <person name="Pursley I."/>
            <person name="Horton D.L."/>
            <person name="Alikhan N.F."/>
            <person name="Baker D."/>
            <person name="Gharbi K."/>
            <person name="Hall N."/>
            <person name="Watson M."/>
            <person name="Adriaenssens E.M."/>
            <person name="Foster-Nyarko E."/>
            <person name="Jarju S."/>
            <person name="Secka A."/>
            <person name="Antonio M."/>
            <person name="Oren A."/>
            <person name="Chaudhuri R.R."/>
            <person name="La Ragione R."/>
            <person name="Hildebrand F."/>
            <person name="Pallen M.J."/>
        </authorList>
    </citation>
    <scope>NUCLEOTIDE SEQUENCE</scope>
    <source>
        <strain evidence="7">1193</strain>
    </source>
</reference>
<evidence type="ECO:0000256" key="4">
    <source>
        <dbReference type="SAM" id="Coils"/>
    </source>
</evidence>
<name>A0A9D2B6V4_9GAMM</name>
<dbReference type="SUPFAM" id="SSF55073">
    <property type="entry name" value="Nucleotide cyclase"/>
    <property type="match status" value="1"/>
</dbReference>
<evidence type="ECO:0000256" key="3">
    <source>
        <dbReference type="ARBA" id="ARBA00034247"/>
    </source>
</evidence>
<dbReference type="InterPro" id="IPR011622">
    <property type="entry name" value="7TMR_DISM_rcpt_extracell_dom2"/>
</dbReference>
<keyword evidence="4" id="KW-0175">Coiled coil</keyword>
<proteinExistence type="predicted"/>
<dbReference type="InterPro" id="IPR050469">
    <property type="entry name" value="Diguanylate_Cyclase"/>
</dbReference>
<dbReference type="Pfam" id="PF07696">
    <property type="entry name" value="7TMR-DISMED2"/>
    <property type="match status" value="1"/>
</dbReference>
<feature type="transmembrane region" description="Helical" evidence="5">
    <location>
        <begin position="264"/>
        <end position="283"/>
    </location>
</feature>
<dbReference type="EMBL" id="DXFC01000308">
    <property type="protein sequence ID" value="HIX62619.1"/>
    <property type="molecule type" value="Genomic_DNA"/>
</dbReference>
<keyword evidence="7" id="KW-0548">Nucleotidyltransferase</keyword>
<dbReference type="InterPro" id="IPR043128">
    <property type="entry name" value="Rev_trsase/Diguanyl_cyclase"/>
</dbReference>
<keyword evidence="5" id="KW-0812">Transmembrane</keyword>
<sequence length="622" mass="70705">MRCSLAGLPVGMAKGMAFLVWLFFTSSTWQAQAGVNIAPAADVIKPASRTLMFEDAAGQLDIDQLLAQGDTLPWQPLQHEVANFGFTDSTWWLWLKLENNSAMPLRRLLTLSSSLPDYVEAYVVDEERRIVQQWETGSRRAFSSRPVRHHTFVLPIYFGPEESRDVFVRLSSHDGLLLATPLFVMDDVRFLERTQSELMAYSLLYGGLLALLLYNLLTWLATRERGFFYSVLYLGAFLFLNFILRGFGFQYLWPERPHFTQPMLLLSVGLLYGALTLFSVDYLNLRRKAPYLVKLLWILTGLIGLGLLPALGGHFSRPIQWLIPLGSSYALLLLGAAGWLCLKKDRLAAIFLVAWGGFLVGIVLYFLRLGGIVPYGLGSEYALELGAAFSFLLLAFGLAFKINRLKRDKQTAERKHYELQRRHTRELESKVQQRTRELEEANRKLSAMVRTDPLTGLLNRRQFETLIDEEIQRRQRYGKPLLFAMMDIDEFKPYNDTYGHQAGDEVLIEVAKLLKRHFRRAGDRLFRLGGEEFGILLEADSLQEGSLALERFRHALQQLSIPHKASGYGVVTGSFGLICCNDYGQMPTAMAVYRQADQAMYEAKQNNRNRVVSRLLASKTSA</sequence>
<keyword evidence="5" id="KW-0472">Membrane</keyword>
<feature type="transmembrane region" description="Helical" evidence="5">
    <location>
        <begin position="381"/>
        <end position="400"/>
    </location>
</feature>
<feature type="transmembrane region" description="Helical" evidence="5">
    <location>
        <begin position="198"/>
        <end position="220"/>
    </location>
</feature>
<dbReference type="InterPro" id="IPR011623">
    <property type="entry name" value="7TMR_DISM_rcpt_extracell_dom1"/>
</dbReference>
<evidence type="ECO:0000256" key="1">
    <source>
        <dbReference type="ARBA" id="ARBA00001946"/>
    </source>
</evidence>
<dbReference type="AlphaFoldDB" id="A0A9D2B6V4"/>
<gene>
    <name evidence="7" type="ORF">H9854_10345</name>
</gene>
<dbReference type="PROSITE" id="PS50887">
    <property type="entry name" value="GGDEF"/>
    <property type="match status" value="1"/>
</dbReference>
<organism evidence="7 8">
    <name type="scientific">Candidatus Halomonas stercoripullorum</name>
    <dbReference type="NCBI Taxonomy" id="2838617"/>
    <lineage>
        <taxon>Bacteria</taxon>
        <taxon>Pseudomonadati</taxon>
        <taxon>Pseudomonadota</taxon>
        <taxon>Gammaproteobacteria</taxon>
        <taxon>Oceanospirillales</taxon>
        <taxon>Halomonadaceae</taxon>
        <taxon>Halomonas</taxon>
    </lineage>
</organism>
<feature type="transmembrane region" description="Helical" evidence="5">
    <location>
        <begin position="227"/>
        <end position="244"/>
    </location>
</feature>
<dbReference type="FunFam" id="3.30.70.270:FF:000001">
    <property type="entry name" value="Diguanylate cyclase domain protein"/>
    <property type="match status" value="1"/>
</dbReference>
<keyword evidence="5" id="KW-1133">Transmembrane helix</keyword>
<evidence type="ECO:0000256" key="5">
    <source>
        <dbReference type="SAM" id="Phobius"/>
    </source>
</evidence>
<accession>A0A9D2B6V4</accession>
<keyword evidence="7" id="KW-0808">Transferase</keyword>
<feature type="domain" description="GGDEF" evidence="6">
    <location>
        <begin position="479"/>
        <end position="616"/>
    </location>
</feature>
<dbReference type="InterPro" id="IPR029787">
    <property type="entry name" value="Nucleotide_cyclase"/>
</dbReference>
<dbReference type="PANTHER" id="PTHR45138">
    <property type="entry name" value="REGULATORY COMPONENTS OF SENSORY TRANSDUCTION SYSTEM"/>
    <property type="match status" value="1"/>
</dbReference>
<protein>
    <recommendedName>
        <fullName evidence="2">diguanylate cyclase</fullName>
        <ecNumber evidence="2">2.7.7.65</ecNumber>
    </recommendedName>
</protein>
<dbReference type="PANTHER" id="PTHR45138:SF9">
    <property type="entry name" value="DIGUANYLATE CYCLASE DGCM-RELATED"/>
    <property type="match status" value="1"/>
</dbReference>
<dbReference type="Gene3D" id="3.30.70.270">
    <property type="match status" value="1"/>
</dbReference>
<feature type="coiled-coil region" evidence="4">
    <location>
        <begin position="402"/>
        <end position="451"/>
    </location>
</feature>
<dbReference type="Gene3D" id="2.60.40.2380">
    <property type="match status" value="1"/>
</dbReference>
<reference evidence="7" key="2">
    <citation type="submission" date="2021-04" db="EMBL/GenBank/DDBJ databases">
        <authorList>
            <person name="Gilroy R."/>
        </authorList>
    </citation>
    <scope>NUCLEOTIDE SEQUENCE</scope>
    <source>
        <strain evidence="7">1193</strain>
    </source>
</reference>
<feature type="transmembrane region" description="Helical" evidence="5">
    <location>
        <begin position="349"/>
        <end position="369"/>
    </location>
</feature>
<evidence type="ECO:0000256" key="2">
    <source>
        <dbReference type="ARBA" id="ARBA00012528"/>
    </source>
</evidence>
<comment type="caution">
    <text evidence="7">The sequence shown here is derived from an EMBL/GenBank/DDBJ whole genome shotgun (WGS) entry which is preliminary data.</text>
</comment>
<evidence type="ECO:0000313" key="8">
    <source>
        <dbReference type="Proteomes" id="UP000824248"/>
    </source>
</evidence>
<comment type="catalytic activity">
    <reaction evidence="3">
        <text>2 GTP = 3',3'-c-di-GMP + 2 diphosphate</text>
        <dbReference type="Rhea" id="RHEA:24898"/>
        <dbReference type="ChEBI" id="CHEBI:33019"/>
        <dbReference type="ChEBI" id="CHEBI:37565"/>
        <dbReference type="ChEBI" id="CHEBI:58805"/>
        <dbReference type="EC" id="2.7.7.65"/>
    </reaction>
</comment>
<dbReference type="Pfam" id="PF07695">
    <property type="entry name" value="7TMR-DISM_7TM"/>
    <property type="match status" value="1"/>
</dbReference>
<dbReference type="InterPro" id="IPR000160">
    <property type="entry name" value="GGDEF_dom"/>
</dbReference>
<dbReference type="Pfam" id="PF00990">
    <property type="entry name" value="GGDEF"/>
    <property type="match status" value="1"/>
</dbReference>
<feature type="transmembrane region" description="Helical" evidence="5">
    <location>
        <begin position="295"/>
        <end position="315"/>
    </location>
</feature>